<organism evidence="1 2">
    <name type="scientific">Coprinellus micaceus</name>
    <name type="common">Glistening ink-cap mushroom</name>
    <name type="synonym">Coprinus micaceus</name>
    <dbReference type="NCBI Taxonomy" id="71717"/>
    <lineage>
        <taxon>Eukaryota</taxon>
        <taxon>Fungi</taxon>
        <taxon>Dikarya</taxon>
        <taxon>Basidiomycota</taxon>
        <taxon>Agaricomycotina</taxon>
        <taxon>Agaricomycetes</taxon>
        <taxon>Agaricomycetidae</taxon>
        <taxon>Agaricales</taxon>
        <taxon>Agaricineae</taxon>
        <taxon>Psathyrellaceae</taxon>
        <taxon>Coprinellus</taxon>
    </lineage>
</organism>
<dbReference type="EMBL" id="QPFP01000018">
    <property type="protein sequence ID" value="TEB31520.1"/>
    <property type="molecule type" value="Genomic_DNA"/>
</dbReference>
<protein>
    <submittedName>
        <fullName evidence="1">Uncharacterized protein</fullName>
    </submittedName>
</protein>
<sequence>MQLLSSLASNLPHLEHLTVEAKRTIPDLGWCGNAYDGYRDGIAKAFSEMVRGAEAAVNASPSEIGDGLSTNRKCRFRIECLPLCRSRWRDGHPFVI</sequence>
<name>A0A4Y7TBL1_COPMI</name>
<evidence type="ECO:0000313" key="1">
    <source>
        <dbReference type="EMBL" id="TEB31520.1"/>
    </source>
</evidence>
<accession>A0A4Y7TBL1</accession>
<gene>
    <name evidence="1" type="ORF">FA13DRAFT_1732361</name>
</gene>
<evidence type="ECO:0000313" key="2">
    <source>
        <dbReference type="Proteomes" id="UP000298030"/>
    </source>
</evidence>
<reference evidence="1 2" key="1">
    <citation type="journal article" date="2019" name="Nat. Ecol. Evol.">
        <title>Megaphylogeny resolves global patterns of mushroom evolution.</title>
        <authorList>
            <person name="Varga T."/>
            <person name="Krizsan K."/>
            <person name="Foldi C."/>
            <person name="Dima B."/>
            <person name="Sanchez-Garcia M."/>
            <person name="Sanchez-Ramirez S."/>
            <person name="Szollosi G.J."/>
            <person name="Szarkandi J.G."/>
            <person name="Papp V."/>
            <person name="Albert L."/>
            <person name="Andreopoulos W."/>
            <person name="Angelini C."/>
            <person name="Antonin V."/>
            <person name="Barry K.W."/>
            <person name="Bougher N.L."/>
            <person name="Buchanan P."/>
            <person name="Buyck B."/>
            <person name="Bense V."/>
            <person name="Catcheside P."/>
            <person name="Chovatia M."/>
            <person name="Cooper J."/>
            <person name="Damon W."/>
            <person name="Desjardin D."/>
            <person name="Finy P."/>
            <person name="Geml J."/>
            <person name="Haridas S."/>
            <person name="Hughes K."/>
            <person name="Justo A."/>
            <person name="Karasinski D."/>
            <person name="Kautmanova I."/>
            <person name="Kiss B."/>
            <person name="Kocsube S."/>
            <person name="Kotiranta H."/>
            <person name="LaButti K.M."/>
            <person name="Lechner B.E."/>
            <person name="Liimatainen K."/>
            <person name="Lipzen A."/>
            <person name="Lukacs Z."/>
            <person name="Mihaltcheva S."/>
            <person name="Morgado L.N."/>
            <person name="Niskanen T."/>
            <person name="Noordeloos M.E."/>
            <person name="Ohm R.A."/>
            <person name="Ortiz-Santana B."/>
            <person name="Ovrebo C."/>
            <person name="Racz N."/>
            <person name="Riley R."/>
            <person name="Savchenko A."/>
            <person name="Shiryaev A."/>
            <person name="Soop K."/>
            <person name="Spirin V."/>
            <person name="Szebenyi C."/>
            <person name="Tomsovsky M."/>
            <person name="Tulloss R.E."/>
            <person name="Uehling J."/>
            <person name="Grigoriev I.V."/>
            <person name="Vagvolgyi C."/>
            <person name="Papp T."/>
            <person name="Martin F.M."/>
            <person name="Miettinen O."/>
            <person name="Hibbett D.S."/>
            <person name="Nagy L.G."/>
        </authorList>
    </citation>
    <scope>NUCLEOTIDE SEQUENCE [LARGE SCALE GENOMIC DNA]</scope>
    <source>
        <strain evidence="1 2">FP101781</strain>
    </source>
</reference>
<proteinExistence type="predicted"/>
<keyword evidence="2" id="KW-1185">Reference proteome</keyword>
<dbReference type="Proteomes" id="UP000298030">
    <property type="component" value="Unassembled WGS sequence"/>
</dbReference>
<comment type="caution">
    <text evidence="1">The sequence shown here is derived from an EMBL/GenBank/DDBJ whole genome shotgun (WGS) entry which is preliminary data.</text>
</comment>
<dbReference type="AlphaFoldDB" id="A0A4Y7TBL1"/>